<evidence type="ECO:0000256" key="2">
    <source>
        <dbReference type="ARBA" id="ARBA00022448"/>
    </source>
</evidence>
<organism evidence="9 10">
    <name type="scientific">Candidatus Viridilinea mediisalina</name>
    <dbReference type="NCBI Taxonomy" id="2024553"/>
    <lineage>
        <taxon>Bacteria</taxon>
        <taxon>Bacillati</taxon>
        <taxon>Chloroflexota</taxon>
        <taxon>Chloroflexia</taxon>
        <taxon>Chloroflexales</taxon>
        <taxon>Chloroflexineae</taxon>
        <taxon>Oscillochloridaceae</taxon>
        <taxon>Candidatus Viridilinea</taxon>
    </lineage>
</organism>
<keyword evidence="2 7" id="KW-0813">Transport</keyword>
<keyword evidence="5 7" id="KW-1133">Transmembrane helix</keyword>
<dbReference type="GO" id="GO:0005886">
    <property type="term" value="C:plasma membrane"/>
    <property type="evidence" value="ECO:0007669"/>
    <property type="project" value="UniProtKB-SubCell"/>
</dbReference>
<dbReference type="Pfam" id="PF00528">
    <property type="entry name" value="BPD_transp_1"/>
    <property type="match status" value="1"/>
</dbReference>
<proteinExistence type="inferred from homology"/>
<dbReference type="InterPro" id="IPR035906">
    <property type="entry name" value="MetI-like_sf"/>
</dbReference>
<sequence length="252" mass="26673">MQRFTGLVVVALWWELGARLVGSPVLPTLAATLAALGVELASGRLLVALMASLWHLALGLVLALGGGTLLALLLHLLPWLRLAVMPVVEAMRPIPALALFPLIVVLFGLSSAAQVAVIAWTAWPVVVLTTLHALDTTDRELLDAAALDGAGRLVTLLTIRLPLAYPLLVTAWRIAVSAGWISLVAAELLGAPTGLGVSAVEAGQRFQFATVGAYIIAIGLSGWLVAWGVGRASVDWRLEIGDWRLEIGDWRL</sequence>
<evidence type="ECO:0000256" key="1">
    <source>
        <dbReference type="ARBA" id="ARBA00004651"/>
    </source>
</evidence>
<dbReference type="RefSeq" id="WP_097645744.1">
    <property type="nucleotide sequence ID" value="NZ_NQWI01000146.1"/>
</dbReference>
<dbReference type="Proteomes" id="UP000220527">
    <property type="component" value="Unassembled WGS sequence"/>
</dbReference>
<dbReference type="PANTHER" id="PTHR30151">
    <property type="entry name" value="ALKANE SULFONATE ABC TRANSPORTER-RELATED, MEMBRANE SUBUNIT"/>
    <property type="match status" value="1"/>
</dbReference>
<keyword evidence="6 7" id="KW-0472">Membrane</keyword>
<feature type="non-terminal residue" evidence="9">
    <location>
        <position position="252"/>
    </location>
</feature>
<dbReference type="Gene3D" id="1.10.3720.10">
    <property type="entry name" value="MetI-like"/>
    <property type="match status" value="1"/>
</dbReference>
<feature type="transmembrane region" description="Helical" evidence="7">
    <location>
        <begin position="98"/>
        <end position="123"/>
    </location>
</feature>
<keyword evidence="4 7" id="KW-0812">Transmembrane</keyword>
<evidence type="ECO:0000256" key="5">
    <source>
        <dbReference type="ARBA" id="ARBA00022989"/>
    </source>
</evidence>
<comment type="similarity">
    <text evidence="7">Belongs to the binding-protein-dependent transport system permease family.</text>
</comment>
<name>A0A2A6REU3_9CHLR</name>
<comment type="caution">
    <text evidence="9">The sequence shown here is derived from an EMBL/GenBank/DDBJ whole genome shotgun (WGS) entry which is preliminary data.</text>
</comment>
<dbReference type="GO" id="GO:0055085">
    <property type="term" value="P:transmembrane transport"/>
    <property type="evidence" value="ECO:0007669"/>
    <property type="project" value="InterPro"/>
</dbReference>
<evidence type="ECO:0000256" key="6">
    <source>
        <dbReference type="ARBA" id="ARBA00023136"/>
    </source>
</evidence>
<dbReference type="PROSITE" id="PS50928">
    <property type="entry name" value="ABC_TM1"/>
    <property type="match status" value="1"/>
</dbReference>
<keyword evidence="10" id="KW-1185">Reference proteome</keyword>
<evidence type="ECO:0000313" key="10">
    <source>
        <dbReference type="Proteomes" id="UP000220527"/>
    </source>
</evidence>
<dbReference type="SUPFAM" id="SSF161098">
    <property type="entry name" value="MetI-like"/>
    <property type="match status" value="1"/>
</dbReference>
<dbReference type="CDD" id="cd06261">
    <property type="entry name" value="TM_PBP2"/>
    <property type="match status" value="1"/>
</dbReference>
<gene>
    <name evidence="9" type="ORF">CJ255_19395</name>
</gene>
<dbReference type="PANTHER" id="PTHR30151:SF0">
    <property type="entry name" value="ABC TRANSPORTER PERMEASE PROTEIN MJ0413-RELATED"/>
    <property type="match status" value="1"/>
</dbReference>
<evidence type="ECO:0000256" key="3">
    <source>
        <dbReference type="ARBA" id="ARBA00022475"/>
    </source>
</evidence>
<evidence type="ECO:0000256" key="7">
    <source>
        <dbReference type="RuleBase" id="RU363032"/>
    </source>
</evidence>
<evidence type="ECO:0000259" key="8">
    <source>
        <dbReference type="PROSITE" id="PS50928"/>
    </source>
</evidence>
<feature type="domain" description="ABC transmembrane type-1" evidence="8">
    <location>
        <begin position="49"/>
        <end position="226"/>
    </location>
</feature>
<feature type="transmembrane region" description="Helical" evidence="7">
    <location>
        <begin position="54"/>
        <end position="77"/>
    </location>
</feature>
<protein>
    <recommendedName>
        <fullName evidence="8">ABC transmembrane type-1 domain-containing protein</fullName>
    </recommendedName>
</protein>
<reference evidence="10" key="1">
    <citation type="submission" date="2017-08" db="EMBL/GenBank/DDBJ databases">
        <authorList>
            <person name="Grouzdev D.S."/>
            <person name="Gaisin V.A."/>
            <person name="Rysina M.S."/>
            <person name="Gorlenko V.M."/>
        </authorList>
    </citation>
    <scope>NUCLEOTIDE SEQUENCE [LARGE SCALE GENOMIC DNA]</scope>
    <source>
        <strain evidence="10">Kir15-3F</strain>
    </source>
</reference>
<feature type="transmembrane region" description="Helical" evidence="7">
    <location>
        <begin position="206"/>
        <end position="229"/>
    </location>
</feature>
<keyword evidence="3" id="KW-1003">Cell membrane</keyword>
<accession>A0A2A6REU3</accession>
<comment type="subcellular location">
    <subcellularLocation>
        <location evidence="1 7">Cell membrane</location>
        <topology evidence="1 7">Multi-pass membrane protein</topology>
    </subcellularLocation>
</comment>
<evidence type="ECO:0000256" key="4">
    <source>
        <dbReference type="ARBA" id="ARBA00022692"/>
    </source>
</evidence>
<dbReference type="EMBL" id="NQWI01000146">
    <property type="protein sequence ID" value="PDW01324.1"/>
    <property type="molecule type" value="Genomic_DNA"/>
</dbReference>
<evidence type="ECO:0000313" key="9">
    <source>
        <dbReference type="EMBL" id="PDW01324.1"/>
    </source>
</evidence>
<dbReference type="InterPro" id="IPR000515">
    <property type="entry name" value="MetI-like"/>
</dbReference>
<dbReference type="AlphaFoldDB" id="A0A2A6REU3"/>